<gene>
    <name evidence="1" type="ORF">NG99_24520</name>
</gene>
<name>A0A0A3YJB0_9GAMM</name>
<dbReference type="eggNOG" id="COG2336">
    <property type="taxonomic scope" value="Bacteria"/>
</dbReference>
<evidence type="ECO:0000313" key="2">
    <source>
        <dbReference type="Proteomes" id="UP000030351"/>
    </source>
</evidence>
<dbReference type="STRING" id="371042.NG99_24520"/>
<dbReference type="AlphaFoldDB" id="A0A0A3YJB0"/>
<dbReference type="RefSeq" id="WP_034898866.1">
    <property type="nucleotide sequence ID" value="NZ_JRUQ01000086.1"/>
</dbReference>
<protein>
    <submittedName>
        <fullName evidence="1">Antitoxin</fullName>
    </submittedName>
</protein>
<dbReference type="SUPFAM" id="SSF89447">
    <property type="entry name" value="AbrB/MazE/MraZ-like"/>
    <property type="match status" value="1"/>
</dbReference>
<dbReference type="InterPro" id="IPR037914">
    <property type="entry name" value="SpoVT-AbrB_sf"/>
</dbReference>
<dbReference type="Proteomes" id="UP000030351">
    <property type="component" value="Unassembled WGS sequence"/>
</dbReference>
<comment type="caution">
    <text evidence="1">The sequence shown here is derived from an EMBL/GenBank/DDBJ whole genome shotgun (WGS) entry which is preliminary data.</text>
</comment>
<reference evidence="1 2" key="1">
    <citation type="submission" date="2014-10" db="EMBL/GenBank/DDBJ databases">
        <title>Genome sequence of Erwinia typographi M043b.</title>
        <authorList>
            <person name="Chan K.-G."/>
            <person name="Tan W.-S."/>
        </authorList>
    </citation>
    <scope>NUCLEOTIDE SEQUENCE [LARGE SCALE GENOMIC DNA]</scope>
    <source>
        <strain evidence="1 2">M043b</strain>
    </source>
</reference>
<proteinExistence type="predicted"/>
<organism evidence="1 2">
    <name type="scientific">Erwinia typographi</name>
    <dbReference type="NCBI Taxonomy" id="371042"/>
    <lineage>
        <taxon>Bacteria</taxon>
        <taxon>Pseudomonadati</taxon>
        <taxon>Pseudomonadota</taxon>
        <taxon>Gammaproteobacteria</taxon>
        <taxon>Enterobacterales</taxon>
        <taxon>Erwiniaceae</taxon>
        <taxon>Erwinia</taxon>
    </lineage>
</organism>
<dbReference type="Gene3D" id="2.10.260.10">
    <property type="match status" value="1"/>
</dbReference>
<accession>A0A0A3YJB0</accession>
<dbReference type="OrthoDB" id="6506020at2"/>
<sequence length="90" mass="9226">MASTRLRQQGGAVILTIPSEIAAKAGWAVGIELDVTAEGEAVSIRPSGRVARGRKTLSQLLAGIDETEIRAFNAAVADGAGDAPQGREAI</sequence>
<keyword evidence="2" id="KW-1185">Reference proteome</keyword>
<dbReference type="EMBL" id="JRUQ01000086">
    <property type="protein sequence ID" value="KGT86867.1"/>
    <property type="molecule type" value="Genomic_DNA"/>
</dbReference>
<evidence type="ECO:0000313" key="1">
    <source>
        <dbReference type="EMBL" id="KGT86867.1"/>
    </source>
</evidence>